<evidence type="ECO:0000256" key="4">
    <source>
        <dbReference type="ARBA" id="ARBA00022723"/>
    </source>
</evidence>
<feature type="binding site" evidence="12">
    <location>
        <begin position="258"/>
        <end position="260"/>
    </location>
    <ligand>
        <name>GTP</name>
        <dbReference type="ChEBI" id="CHEBI:37565"/>
    </ligand>
</feature>
<evidence type="ECO:0000256" key="2">
    <source>
        <dbReference type="ARBA" id="ARBA00022485"/>
    </source>
</evidence>
<feature type="binding site" evidence="12">
    <location>
        <position position="13"/>
    </location>
    <ligand>
        <name>GTP</name>
        <dbReference type="ChEBI" id="CHEBI:37565"/>
    </ligand>
</feature>
<keyword evidence="2 12" id="KW-0004">4Fe-4S</keyword>
<gene>
    <name evidence="12 14" type="primary">moaA</name>
    <name evidence="14" type="ORF">J4G78_00640</name>
</gene>
<dbReference type="SFLD" id="SFLDG01383">
    <property type="entry name" value="cyclic_pyranopterin_phosphate"/>
    <property type="match status" value="1"/>
</dbReference>
<evidence type="ECO:0000256" key="9">
    <source>
        <dbReference type="ARBA" id="ARBA00023150"/>
    </source>
</evidence>
<dbReference type="PROSITE" id="PS51918">
    <property type="entry name" value="RADICAL_SAM"/>
    <property type="match status" value="1"/>
</dbReference>
<keyword evidence="10 12" id="KW-0456">Lyase</keyword>
<feature type="binding site" evidence="12">
    <location>
        <position position="120"/>
    </location>
    <ligand>
        <name>S-adenosyl-L-methionine</name>
        <dbReference type="ChEBI" id="CHEBI:59789"/>
    </ligand>
</feature>
<feature type="binding site" evidence="12">
    <location>
        <position position="27"/>
    </location>
    <ligand>
        <name>[4Fe-4S] cluster</name>
        <dbReference type="ChEBI" id="CHEBI:49883"/>
        <label>1</label>
        <note>4Fe-4S-S-AdoMet</note>
    </ligand>
</feature>
<dbReference type="Proteomes" id="UP000663923">
    <property type="component" value="Chromosome"/>
</dbReference>
<comment type="pathway">
    <text evidence="12">Cofactor biosynthesis; molybdopterin biosynthesis.</text>
</comment>
<evidence type="ECO:0000256" key="12">
    <source>
        <dbReference type="HAMAP-Rule" id="MF_01225"/>
    </source>
</evidence>
<dbReference type="SFLD" id="SFLDS00029">
    <property type="entry name" value="Radical_SAM"/>
    <property type="match status" value="1"/>
</dbReference>
<dbReference type="InterPro" id="IPR010505">
    <property type="entry name" value="MoaA_twitch"/>
</dbReference>
<feature type="binding site" evidence="12">
    <location>
        <position position="96"/>
    </location>
    <ligand>
        <name>GTP</name>
        <dbReference type="ChEBI" id="CHEBI:37565"/>
    </ligand>
</feature>
<keyword evidence="7 12" id="KW-0411">Iron-sulfur</keyword>
<feature type="binding site" evidence="12">
    <location>
        <position position="270"/>
    </location>
    <ligand>
        <name>[4Fe-4S] cluster</name>
        <dbReference type="ChEBI" id="CHEBI:49883"/>
        <label>2</label>
        <note>4Fe-4S-substrate</note>
    </ligand>
</feature>
<name>A0ABX7T3K6_9SPHN</name>
<feature type="binding site" evidence="12">
    <location>
        <position position="156"/>
    </location>
    <ligand>
        <name>GTP</name>
        <dbReference type="ChEBI" id="CHEBI:37565"/>
    </ligand>
</feature>
<dbReference type="InterPro" id="IPR013483">
    <property type="entry name" value="MoaA"/>
</dbReference>
<evidence type="ECO:0000313" key="14">
    <source>
        <dbReference type="EMBL" id="QTD56149.1"/>
    </source>
</evidence>
<comment type="function">
    <text evidence="12">Catalyzes the cyclization of GTP to (8S)-3',8-cyclo-7,8-dihydroguanosine 5'-triphosphate.</text>
</comment>
<evidence type="ECO:0000256" key="1">
    <source>
        <dbReference type="ARBA" id="ARBA00012167"/>
    </source>
</evidence>
<keyword evidence="15" id="KW-1185">Reference proteome</keyword>
<evidence type="ECO:0000313" key="15">
    <source>
        <dbReference type="Proteomes" id="UP000663923"/>
    </source>
</evidence>
<keyword evidence="8 12" id="KW-0342">GTP-binding</keyword>
<comment type="catalytic activity">
    <reaction evidence="11 12">
        <text>GTP + AH2 + S-adenosyl-L-methionine = (8S)-3',8-cyclo-7,8-dihydroguanosine 5'-triphosphate + 5'-deoxyadenosine + L-methionine + A + H(+)</text>
        <dbReference type="Rhea" id="RHEA:49576"/>
        <dbReference type="ChEBI" id="CHEBI:13193"/>
        <dbReference type="ChEBI" id="CHEBI:15378"/>
        <dbReference type="ChEBI" id="CHEBI:17319"/>
        <dbReference type="ChEBI" id="CHEBI:17499"/>
        <dbReference type="ChEBI" id="CHEBI:37565"/>
        <dbReference type="ChEBI" id="CHEBI:57844"/>
        <dbReference type="ChEBI" id="CHEBI:59789"/>
        <dbReference type="ChEBI" id="CHEBI:131766"/>
        <dbReference type="EC" id="4.1.99.22"/>
    </reaction>
</comment>
<keyword evidence="3 12" id="KW-0949">S-adenosyl-L-methionine</keyword>
<keyword evidence="4 12" id="KW-0479">Metal-binding</keyword>
<dbReference type="InterPro" id="IPR007197">
    <property type="entry name" value="rSAM"/>
</dbReference>
<dbReference type="PROSITE" id="PS01305">
    <property type="entry name" value="MOAA_NIFB_PQQE"/>
    <property type="match status" value="1"/>
</dbReference>
<feature type="binding site" evidence="12">
    <location>
        <position position="66"/>
    </location>
    <ligand>
        <name>S-adenosyl-L-methionine</name>
        <dbReference type="ChEBI" id="CHEBI:59789"/>
    </ligand>
</feature>
<dbReference type="EMBL" id="CP071794">
    <property type="protein sequence ID" value="QTD56149.1"/>
    <property type="molecule type" value="Genomic_DNA"/>
</dbReference>
<comment type="similarity">
    <text evidence="12">Belongs to the radical SAM superfamily. MoaA family.</text>
</comment>
<dbReference type="InterPro" id="IPR006638">
    <property type="entry name" value="Elp3/MiaA/NifB-like_rSAM"/>
</dbReference>
<evidence type="ECO:0000256" key="3">
    <source>
        <dbReference type="ARBA" id="ARBA00022691"/>
    </source>
</evidence>
<dbReference type="InterPro" id="IPR013785">
    <property type="entry name" value="Aldolase_TIM"/>
</dbReference>
<feature type="binding site" evidence="12">
    <location>
        <position position="26"/>
    </location>
    <ligand>
        <name>S-adenosyl-L-methionine</name>
        <dbReference type="ChEBI" id="CHEBI:59789"/>
    </ligand>
</feature>
<dbReference type="SFLD" id="SFLDG01067">
    <property type="entry name" value="SPASM/twitch_domain_containing"/>
    <property type="match status" value="1"/>
</dbReference>
<dbReference type="InterPro" id="IPR058240">
    <property type="entry name" value="rSAM_sf"/>
</dbReference>
<keyword evidence="5 12" id="KW-0547">Nucleotide-binding</keyword>
<dbReference type="InterPro" id="IPR050105">
    <property type="entry name" value="MoCo_biosynth_MoaA/MoaC"/>
</dbReference>
<dbReference type="CDD" id="cd21117">
    <property type="entry name" value="Twitch_MoaA"/>
    <property type="match status" value="1"/>
</dbReference>
<feature type="binding site" evidence="12">
    <location>
        <position position="62"/>
    </location>
    <ligand>
        <name>GTP</name>
        <dbReference type="ChEBI" id="CHEBI:37565"/>
    </ligand>
</feature>
<dbReference type="SUPFAM" id="SSF102114">
    <property type="entry name" value="Radical SAM enzymes"/>
    <property type="match status" value="1"/>
</dbReference>
<sequence length="328" mass="36389">MLDGFGRKIDYLRISVTDRCNFRCQYCMSENMTFMPKTELLTLEEITLIAERFIGHGVKKIRLTGGEPLVRRDMSDVIQRLGRKVKSGDLEELTLTTNGTLLNEYASHLAASHVRRINVSMDTLDPADFAEITRGGKVEQVLGGIEAAKQAGIHIKINMVALRGFNQEALLPMAEYCSKNGHDLTVIETMPLGDVGADRKLEHISAEEFIAPLLARYSANPIAHKSSGPARYMAIEPLGLRLGLITPLSQNFCDNCNRLRLTTDGKIFMCLGHNAHVDLRAAVRNEGIEAVDRLLQKALKLKPLRHDFNAQLDGSADILERHMNVTGG</sequence>
<evidence type="ECO:0000256" key="5">
    <source>
        <dbReference type="ARBA" id="ARBA00022741"/>
    </source>
</evidence>
<evidence type="ECO:0000256" key="7">
    <source>
        <dbReference type="ARBA" id="ARBA00023014"/>
    </source>
</evidence>
<evidence type="ECO:0000256" key="8">
    <source>
        <dbReference type="ARBA" id="ARBA00023134"/>
    </source>
</evidence>
<protein>
    <recommendedName>
        <fullName evidence="1 12">GTP 3',8-cyclase</fullName>
        <ecNumber evidence="1 12">4.1.99.22</ecNumber>
    </recommendedName>
    <alternativeName>
        <fullName evidence="12">Molybdenum cofactor biosynthesis protein A</fullName>
    </alternativeName>
</protein>
<keyword evidence="6 12" id="KW-0408">Iron</keyword>
<keyword evidence="9 12" id="KW-0501">Molybdenum cofactor biosynthesis</keyword>
<dbReference type="SMART" id="SM00729">
    <property type="entry name" value="Elp3"/>
    <property type="match status" value="1"/>
</dbReference>
<feature type="binding site" evidence="12">
    <location>
        <position position="190"/>
    </location>
    <ligand>
        <name>S-adenosyl-L-methionine</name>
        <dbReference type="ChEBI" id="CHEBI:59789"/>
    </ligand>
</feature>
<dbReference type="PANTHER" id="PTHR22960:SF0">
    <property type="entry name" value="MOLYBDENUM COFACTOR BIOSYNTHESIS PROTEIN 1"/>
    <property type="match status" value="1"/>
</dbReference>
<comment type="subunit">
    <text evidence="12">Monomer and homodimer.</text>
</comment>
<comment type="cofactor">
    <cofactor evidence="12">
        <name>[4Fe-4S] cluster</name>
        <dbReference type="ChEBI" id="CHEBI:49883"/>
    </cofactor>
    <text evidence="12">Binds 2 [4Fe-4S] clusters. Binds 1 [4Fe-4S] cluster coordinated with 3 cysteines and an exchangeable S-adenosyl-L-methionine and 1 [4Fe-4S] cluster coordinated with 3 cysteines and the GTP-derived substrate.</text>
</comment>
<dbReference type="InterPro" id="IPR040064">
    <property type="entry name" value="MoaA-like"/>
</dbReference>
<dbReference type="Pfam" id="PF06463">
    <property type="entry name" value="Mob_synth_C"/>
    <property type="match status" value="1"/>
</dbReference>
<dbReference type="NCBIfam" id="TIGR02666">
    <property type="entry name" value="moaA"/>
    <property type="match status" value="1"/>
</dbReference>
<feature type="binding site" evidence="12">
    <location>
        <position position="24"/>
    </location>
    <ligand>
        <name>[4Fe-4S] cluster</name>
        <dbReference type="ChEBI" id="CHEBI:49883"/>
        <label>1</label>
        <note>4Fe-4S-S-AdoMet</note>
    </ligand>
</feature>
<feature type="binding site" evidence="12">
    <location>
        <position position="256"/>
    </location>
    <ligand>
        <name>[4Fe-4S] cluster</name>
        <dbReference type="ChEBI" id="CHEBI:49883"/>
        <label>2</label>
        <note>4Fe-4S-substrate</note>
    </ligand>
</feature>
<proteinExistence type="inferred from homology"/>
<feature type="binding site" evidence="12">
    <location>
        <position position="20"/>
    </location>
    <ligand>
        <name>[4Fe-4S] cluster</name>
        <dbReference type="ChEBI" id="CHEBI:49883"/>
        <label>1</label>
        <note>4Fe-4S-S-AdoMet</note>
    </ligand>
</feature>
<dbReference type="CDD" id="cd01335">
    <property type="entry name" value="Radical_SAM"/>
    <property type="match status" value="1"/>
</dbReference>
<organism evidence="14 15">
    <name type="scientific">Parasphingorhabdus cellanae</name>
    <dbReference type="NCBI Taxonomy" id="2806553"/>
    <lineage>
        <taxon>Bacteria</taxon>
        <taxon>Pseudomonadati</taxon>
        <taxon>Pseudomonadota</taxon>
        <taxon>Alphaproteobacteria</taxon>
        <taxon>Sphingomonadales</taxon>
        <taxon>Sphingomonadaceae</taxon>
        <taxon>Parasphingorhabdus</taxon>
    </lineage>
</organism>
<dbReference type="Gene3D" id="3.20.20.70">
    <property type="entry name" value="Aldolase class I"/>
    <property type="match status" value="1"/>
</dbReference>
<evidence type="ECO:0000256" key="11">
    <source>
        <dbReference type="ARBA" id="ARBA00048697"/>
    </source>
</evidence>
<dbReference type="HAMAP" id="MF_01225_B">
    <property type="entry name" value="MoaA_B"/>
    <property type="match status" value="1"/>
</dbReference>
<reference evidence="14 15" key="1">
    <citation type="submission" date="2021-03" db="EMBL/GenBank/DDBJ databases">
        <title>Complete genome of Parasphingorhabdus_sp.JHSY0214.</title>
        <authorList>
            <person name="Yoo J.H."/>
            <person name="Bae J.W."/>
        </authorList>
    </citation>
    <scope>NUCLEOTIDE SEQUENCE [LARGE SCALE GENOMIC DNA]</scope>
    <source>
        <strain evidence="14 15">JHSY0214</strain>
    </source>
</reference>
<dbReference type="SFLD" id="SFLDG01386">
    <property type="entry name" value="main_SPASM_domain-containing"/>
    <property type="match status" value="1"/>
</dbReference>
<dbReference type="EC" id="4.1.99.22" evidence="1 12"/>
<feature type="binding site" evidence="12">
    <location>
        <position position="253"/>
    </location>
    <ligand>
        <name>[4Fe-4S] cluster</name>
        <dbReference type="ChEBI" id="CHEBI:49883"/>
        <label>2</label>
        <note>4Fe-4S-substrate</note>
    </ligand>
</feature>
<evidence type="ECO:0000259" key="13">
    <source>
        <dbReference type="PROSITE" id="PS51918"/>
    </source>
</evidence>
<evidence type="ECO:0000256" key="10">
    <source>
        <dbReference type="ARBA" id="ARBA00023239"/>
    </source>
</evidence>
<evidence type="ECO:0000256" key="6">
    <source>
        <dbReference type="ARBA" id="ARBA00023004"/>
    </source>
</evidence>
<feature type="domain" description="Radical SAM core" evidence="13">
    <location>
        <begin position="4"/>
        <end position="230"/>
    </location>
</feature>
<accession>A0ABX7T3K6</accession>
<dbReference type="RefSeq" id="WP_207987971.1">
    <property type="nucleotide sequence ID" value="NZ_CP071794.1"/>
</dbReference>
<dbReference type="PANTHER" id="PTHR22960">
    <property type="entry name" value="MOLYBDOPTERIN COFACTOR SYNTHESIS PROTEIN A"/>
    <property type="match status" value="1"/>
</dbReference>
<dbReference type="Pfam" id="PF04055">
    <property type="entry name" value="Radical_SAM"/>
    <property type="match status" value="1"/>
</dbReference>
<dbReference type="InterPro" id="IPR000385">
    <property type="entry name" value="MoaA_NifB_PqqE_Fe-S-bd_CS"/>
</dbReference>